<evidence type="ECO:0008006" key="3">
    <source>
        <dbReference type="Google" id="ProtNLM"/>
    </source>
</evidence>
<gene>
    <name evidence="1" type="ORF">VSR73_35695</name>
</gene>
<reference evidence="1 2" key="1">
    <citation type="submission" date="2024-01" db="EMBL/GenBank/DDBJ databases">
        <title>The diversity of rhizobia nodulating Mimosa spp. in eleven states of Brazil covering several biomes is determined by host plant, location, and edaphic factors.</title>
        <authorList>
            <person name="Rouws L."/>
            <person name="Barauna A."/>
            <person name="Beukes C."/>
            <person name="De Faria S.M."/>
            <person name="Gross E."/>
            <person name="Dos Reis Junior F.B."/>
            <person name="Simon M."/>
            <person name="Maluk M."/>
            <person name="Odee D.W."/>
            <person name="Kenicer G."/>
            <person name="Young J.P.W."/>
            <person name="Reis V.M."/>
            <person name="Zilli J."/>
            <person name="James E.K."/>
        </authorList>
    </citation>
    <scope>NUCLEOTIDE SEQUENCE [LARGE SCALE GENOMIC DNA]</scope>
    <source>
        <strain evidence="1 2">JPY167</strain>
    </source>
</reference>
<name>A0ABU9S1Y0_9BURK</name>
<sequence length="106" mass="12648">MQNLALSPEKRRLFNELLVRQQRKIRELALPCYKRLCRLSPPDFARFGRLPQHEKIGKLAELLAENRDRFSYMNWGEQRHFWGAFKMDAPGDAKNTRRLFGFLVNK</sequence>
<proteinExistence type="predicted"/>
<accession>A0ABU9S1Y0</accession>
<dbReference type="EMBL" id="JAYMRV010000016">
    <property type="protein sequence ID" value="MEM5426331.1"/>
    <property type="molecule type" value="Genomic_DNA"/>
</dbReference>
<organism evidence="1 2">
    <name type="scientific">Paraburkholderia ferrariae</name>
    <dbReference type="NCBI Taxonomy" id="386056"/>
    <lineage>
        <taxon>Bacteria</taxon>
        <taxon>Pseudomonadati</taxon>
        <taxon>Pseudomonadota</taxon>
        <taxon>Betaproteobacteria</taxon>
        <taxon>Burkholderiales</taxon>
        <taxon>Burkholderiaceae</taxon>
        <taxon>Paraburkholderia</taxon>
    </lineage>
</organism>
<keyword evidence="2" id="KW-1185">Reference proteome</keyword>
<dbReference type="Proteomes" id="UP001489897">
    <property type="component" value="Unassembled WGS sequence"/>
</dbReference>
<protein>
    <recommendedName>
        <fullName evidence="3">Transposase</fullName>
    </recommendedName>
</protein>
<dbReference type="Gene3D" id="3.90.660.10">
    <property type="match status" value="1"/>
</dbReference>
<evidence type="ECO:0000313" key="2">
    <source>
        <dbReference type="Proteomes" id="UP001489897"/>
    </source>
</evidence>
<evidence type="ECO:0000313" key="1">
    <source>
        <dbReference type="EMBL" id="MEM5426331.1"/>
    </source>
</evidence>
<comment type="caution">
    <text evidence="1">The sequence shown here is derived from an EMBL/GenBank/DDBJ whole genome shotgun (WGS) entry which is preliminary data.</text>
</comment>
<dbReference type="RefSeq" id="WP_342950011.1">
    <property type="nucleotide sequence ID" value="NZ_JAYMRV010000016.1"/>
</dbReference>